<evidence type="ECO:0000256" key="8">
    <source>
        <dbReference type="RuleBase" id="RU000683"/>
    </source>
</evidence>
<evidence type="ECO:0000256" key="4">
    <source>
        <dbReference type="ARBA" id="ARBA00022797"/>
    </source>
</evidence>
<dbReference type="GO" id="GO:0008198">
    <property type="term" value="F:ferrous iron binding"/>
    <property type="evidence" value="ECO:0007669"/>
    <property type="project" value="InterPro"/>
</dbReference>
<evidence type="ECO:0000313" key="11">
    <source>
        <dbReference type="Proteomes" id="UP000019140"/>
    </source>
</evidence>
<keyword evidence="4 8" id="KW-0058">Aromatic hydrocarbons catabolism</keyword>
<dbReference type="Pfam" id="PF00903">
    <property type="entry name" value="Glyoxalase"/>
    <property type="match status" value="1"/>
</dbReference>
<dbReference type="InterPro" id="IPR050383">
    <property type="entry name" value="GlyoxalaseI/FosfomycinResist"/>
</dbReference>
<proteinExistence type="inferred from homology"/>
<dbReference type="PROSITE" id="PS00082">
    <property type="entry name" value="EXTRADIOL_DIOXYGENAS"/>
    <property type="match status" value="1"/>
</dbReference>
<dbReference type="InterPro" id="IPR037523">
    <property type="entry name" value="VOC_core"/>
</dbReference>
<dbReference type="Gene3D" id="3.10.180.10">
    <property type="entry name" value="2,3-Dihydroxybiphenyl 1,2-Dioxygenase, domain 1"/>
    <property type="match status" value="1"/>
</dbReference>
<accession>W4M972</accession>
<dbReference type="HOGENOM" id="CLU_124828_1_0_7"/>
<dbReference type="InterPro" id="IPR000486">
    <property type="entry name" value="Xdiol_ring_cleave_dOase_1/2"/>
</dbReference>
<gene>
    <name evidence="10" type="ORF">ETSY2_15335</name>
</gene>
<evidence type="ECO:0000256" key="5">
    <source>
        <dbReference type="ARBA" id="ARBA00022964"/>
    </source>
</evidence>
<dbReference type="GO" id="GO:0051213">
    <property type="term" value="F:dioxygenase activity"/>
    <property type="evidence" value="ECO:0007669"/>
    <property type="project" value="UniProtKB-KW"/>
</dbReference>
<evidence type="ECO:0000259" key="9">
    <source>
        <dbReference type="PROSITE" id="PS51819"/>
    </source>
</evidence>
<evidence type="ECO:0000256" key="6">
    <source>
        <dbReference type="ARBA" id="ARBA00023002"/>
    </source>
</evidence>
<protein>
    <submittedName>
        <fullName evidence="10">Glyoxalase</fullName>
    </submittedName>
</protein>
<dbReference type="PANTHER" id="PTHR21366">
    <property type="entry name" value="GLYOXALASE FAMILY PROTEIN"/>
    <property type="match status" value="1"/>
</dbReference>
<dbReference type="PATRIC" id="fig|1429439.4.peg.2605"/>
<keyword evidence="7 8" id="KW-0408">Iron</keyword>
<dbReference type="CDD" id="cd06587">
    <property type="entry name" value="VOC"/>
    <property type="match status" value="1"/>
</dbReference>
<evidence type="ECO:0000256" key="2">
    <source>
        <dbReference type="ARBA" id="ARBA00008784"/>
    </source>
</evidence>
<reference evidence="10 11" key="1">
    <citation type="journal article" date="2014" name="Nature">
        <title>An environmental bacterial taxon with a large and distinct metabolic repertoire.</title>
        <authorList>
            <person name="Wilson M.C."/>
            <person name="Mori T."/>
            <person name="Ruckert C."/>
            <person name="Uria A.R."/>
            <person name="Helf M.J."/>
            <person name="Takada K."/>
            <person name="Gernert C."/>
            <person name="Steffens U.A."/>
            <person name="Heycke N."/>
            <person name="Schmitt S."/>
            <person name="Rinke C."/>
            <person name="Helfrich E.J."/>
            <person name="Brachmann A.O."/>
            <person name="Gurgui C."/>
            <person name="Wakimoto T."/>
            <person name="Kracht M."/>
            <person name="Crusemann M."/>
            <person name="Hentschel U."/>
            <person name="Abe I."/>
            <person name="Matsunaga S."/>
            <person name="Kalinowski J."/>
            <person name="Takeyama H."/>
            <person name="Piel J."/>
        </authorList>
    </citation>
    <scope>NUCLEOTIDE SEQUENCE [LARGE SCALE GENOMIC DNA]</scope>
    <source>
        <strain evidence="11">TSY2</strain>
    </source>
</reference>
<keyword evidence="6 8" id="KW-0560">Oxidoreductase</keyword>
<dbReference type="InterPro" id="IPR029068">
    <property type="entry name" value="Glyas_Bleomycin-R_OHBP_Dase"/>
</dbReference>
<dbReference type="SUPFAM" id="SSF54593">
    <property type="entry name" value="Glyoxalase/Bleomycin resistance protein/Dihydroxybiphenyl dioxygenase"/>
    <property type="match status" value="1"/>
</dbReference>
<evidence type="ECO:0000256" key="1">
    <source>
        <dbReference type="ARBA" id="ARBA00001954"/>
    </source>
</evidence>
<comment type="similarity">
    <text evidence="2 8">Belongs to the extradiol ring-cleavage dioxygenase family.</text>
</comment>
<evidence type="ECO:0000313" key="10">
    <source>
        <dbReference type="EMBL" id="ETX06735.1"/>
    </source>
</evidence>
<dbReference type="PROSITE" id="PS51819">
    <property type="entry name" value="VOC"/>
    <property type="match status" value="1"/>
</dbReference>
<keyword evidence="5 8" id="KW-0223">Dioxygenase</keyword>
<keyword evidence="11" id="KW-1185">Reference proteome</keyword>
<organism evidence="10 11">
    <name type="scientific">Candidatus Entotheonella gemina</name>
    <dbReference type="NCBI Taxonomy" id="1429439"/>
    <lineage>
        <taxon>Bacteria</taxon>
        <taxon>Pseudomonadati</taxon>
        <taxon>Nitrospinota/Tectimicrobiota group</taxon>
        <taxon>Candidatus Tectimicrobiota</taxon>
        <taxon>Candidatus Entotheonellia</taxon>
        <taxon>Candidatus Entotheonellales</taxon>
        <taxon>Candidatus Entotheonellaceae</taxon>
        <taxon>Candidatus Entotheonella</taxon>
    </lineage>
</organism>
<dbReference type="PANTHER" id="PTHR21366:SF31">
    <property type="entry name" value="METALLOTHIOL TRANSFERASE FOSB"/>
    <property type="match status" value="1"/>
</dbReference>
<sequence length="123" mass="14014">MLSLRGVYEIGIRVKNLARSEAFYCDLLGLKRGLRAEQGKWLFLWVDGRAGMVVLQEDDGDWPTQHFAFAVEEEELARAADMLEEQGIAVRGPVYHRWMQAKSLYCSDPDGHELEFCAPLPVE</sequence>
<evidence type="ECO:0000256" key="3">
    <source>
        <dbReference type="ARBA" id="ARBA00022723"/>
    </source>
</evidence>
<feature type="domain" description="VOC" evidence="9">
    <location>
        <begin position="6"/>
        <end position="119"/>
    </location>
</feature>
<evidence type="ECO:0000256" key="7">
    <source>
        <dbReference type="ARBA" id="ARBA00023004"/>
    </source>
</evidence>
<dbReference type="Proteomes" id="UP000019140">
    <property type="component" value="Unassembled WGS sequence"/>
</dbReference>
<comment type="cofactor">
    <cofactor evidence="1 8">
        <name>Fe(2+)</name>
        <dbReference type="ChEBI" id="CHEBI:29033"/>
    </cofactor>
</comment>
<dbReference type="InterPro" id="IPR004360">
    <property type="entry name" value="Glyas_Fos-R_dOase_dom"/>
</dbReference>
<comment type="caution">
    <text evidence="10">The sequence shown here is derived from an EMBL/GenBank/DDBJ whole genome shotgun (WGS) entry which is preliminary data.</text>
</comment>
<dbReference type="AlphaFoldDB" id="W4M972"/>
<dbReference type="EMBL" id="AZHX01000618">
    <property type="protein sequence ID" value="ETX06735.1"/>
    <property type="molecule type" value="Genomic_DNA"/>
</dbReference>
<keyword evidence="3" id="KW-0479">Metal-binding</keyword>
<name>W4M972_9BACT</name>